<sequence>MKITIPTHQQNARQVARNLGYAEFDDPNSGQISYTRRLSSNFYPRFHLYIEEKKGQMTFNLHLDQKQVSYKGHTAHSGEYDGELVEQEGERIKKEISGSASANSASAFSPIRRIKK</sequence>
<comment type="caution">
    <text evidence="2">The sequence shown here is derived from an EMBL/GenBank/DDBJ whole genome shotgun (WGS) entry which is preliminary data.</text>
</comment>
<evidence type="ECO:0000256" key="1">
    <source>
        <dbReference type="SAM" id="MobiDB-lite"/>
    </source>
</evidence>
<organism evidence="2 3">
    <name type="scientific">Candidatus Magasanikbacteria bacterium GW2011_GWC2_41_17</name>
    <dbReference type="NCBI Taxonomy" id="1619048"/>
    <lineage>
        <taxon>Bacteria</taxon>
        <taxon>Candidatus Magasanikiibacteriota</taxon>
    </lineage>
</organism>
<dbReference type="Proteomes" id="UP000034108">
    <property type="component" value="Unassembled WGS sequence"/>
</dbReference>
<accession>A0A0G0VHR9</accession>
<reference evidence="2 3" key="1">
    <citation type="journal article" date="2015" name="Nature">
        <title>rRNA introns, odd ribosomes, and small enigmatic genomes across a large radiation of phyla.</title>
        <authorList>
            <person name="Brown C.T."/>
            <person name="Hug L.A."/>
            <person name="Thomas B.C."/>
            <person name="Sharon I."/>
            <person name="Castelle C.J."/>
            <person name="Singh A."/>
            <person name="Wilkins M.J."/>
            <person name="Williams K.H."/>
            <person name="Banfield J.F."/>
        </authorList>
    </citation>
    <scope>NUCLEOTIDE SEQUENCE [LARGE SCALE GENOMIC DNA]</scope>
</reference>
<gene>
    <name evidence="2" type="ORF">UU49_C0009G0008</name>
</gene>
<dbReference type="STRING" id="1619048.UU49_C0009G0008"/>
<proteinExistence type="predicted"/>
<feature type="region of interest" description="Disordered" evidence="1">
    <location>
        <begin position="95"/>
        <end position="116"/>
    </location>
</feature>
<name>A0A0G0VHR9_9BACT</name>
<dbReference type="AlphaFoldDB" id="A0A0G0VHR9"/>
<evidence type="ECO:0000313" key="3">
    <source>
        <dbReference type="Proteomes" id="UP000034108"/>
    </source>
</evidence>
<dbReference type="EMBL" id="LCAV01000009">
    <property type="protein sequence ID" value="KKR99171.1"/>
    <property type="molecule type" value="Genomic_DNA"/>
</dbReference>
<feature type="compositionally biased region" description="Low complexity" evidence="1">
    <location>
        <begin position="97"/>
        <end position="109"/>
    </location>
</feature>
<evidence type="ECO:0000313" key="2">
    <source>
        <dbReference type="EMBL" id="KKR99171.1"/>
    </source>
</evidence>
<protein>
    <submittedName>
        <fullName evidence="2">Uncharacterized protein</fullName>
    </submittedName>
</protein>